<feature type="transmembrane region" description="Helical" evidence="7">
    <location>
        <begin position="67"/>
        <end position="89"/>
    </location>
</feature>
<comment type="subcellular location">
    <subcellularLocation>
        <location evidence="1">Cell membrane</location>
        <topology evidence="1">Multi-pass membrane protein</topology>
    </subcellularLocation>
</comment>
<feature type="transmembrane region" description="Helical" evidence="7">
    <location>
        <begin position="12"/>
        <end position="31"/>
    </location>
</feature>
<keyword evidence="5 7" id="KW-1133">Transmembrane helix</keyword>
<comment type="caution">
    <text evidence="8">The sequence shown here is derived from an EMBL/GenBank/DDBJ whole genome shotgun (WGS) entry which is preliminary data.</text>
</comment>
<keyword evidence="9" id="KW-1185">Reference proteome</keyword>
<proteinExistence type="predicted"/>
<evidence type="ECO:0000256" key="7">
    <source>
        <dbReference type="SAM" id="Phobius"/>
    </source>
</evidence>
<dbReference type="EMBL" id="JBHSRS010000016">
    <property type="protein sequence ID" value="MFC6281131.1"/>
    <property type="molecule type" value="Genomic_DNA"/>
</dbReference>
<name>A0ABW1TU44_9BURK</name>
<dbReference type="Proteomes" id="UP001596270">
    <property type="component" value="Unassembled WGS sequence"/>
</dbReference>
<evidence type="ECO:0000256" key="6">
    <source>
        <dbReference type="ARBA" id="ARBA00023136"/>
    </source>
</evidence>
<evidence type="ECO:0000256" key="3">
    <source>
        <dbReference type="ARBA" id="ARBA00022475"/>
    </source>
</evidence>
<keyword evidence="2" id="KW-0813">Transport</keyword>
<evidence type="ECO:0000256" key="4">
    <source>
        <dbReference type="ARBA" id="ARBA00022692"/>
    </source>
</evidence>
<dbReference type="Pfam" id="PF01891">
    <property type="entry name" value="CbiM"/>
    <property type="match status" value="1"/>
</dbReference>
<organism evidence="8 9">
    <name type="scientific">Polaromonas aquatica</name>
    <dbReference type="NCBI Taxonomy" id="332657"/>
    <lineage>
        <taxon>Bacteria</taxon>
        <taxon>Pseudomonadati</taxon>
        <taxon>Pseudomonadota</taxon>
        <taxon>Betaproteobacteria</taxon>
        <taxon>Burkholderiales</taxon>
        <taxon>Comamonadaceae</taxon>
        <taxon>Polaromonas</taxon>
    </lineage>
</organism>
<feature type="transmembrane region" description="Helical" evidence="7">
    <location>
        <begin position="37"/>
        <end position="55"/>
    </location>
</feature>
<feature type="transmembrane region" description="Helical" evidence="7">
    <location>
        <begin position="101"/>
        <end position="122"/>
    </location>
</feature>
<dbReference type="Gene3D" id="1.10.1760.20">
    <property type="match status" value="1"/>
</dbReference>
<evidence type="ECO:0000256" key="1">
    <source>
        <dbReference type="ARBA" id="ARBA00004651"/>
    </source>
</evidence>
<evidence type="ECO:0000313" key="8">
    <source>
        <dbReference type="EMBL" id="MFC6281131.1"/>
    </source>
</evidence>
<gene>
    <name evidence="8" type="ORF">ACFQND_07815</name>
</gene>
<feature type="transmembrane region" description="Helical" evidence="7">
    <location>
        <begin position="134"/>
        <end position="153"/>
    </location>
</feature>
<dbReference type="InterPro" id="IPR002751">
    <property type="entry name" value="CbiM/NikMN"/>
</dbReference>
<dbReference type="RefSeq" id="WP_300519611.1">
    <property type="nucleotide sequence ID" value="NZ_JBHSRS010000016.1"/>
</dbReference>
<evidence type="ECO:0000256" key="5">
    <source>
        <dbReference type="ARBA" id="ARBA00022989"/>
    </source>
</evidence>
<accession>A0ABW1TU44</accession>
<keyword evidence="4 7" id="KW-0812">Transmembrane</keyword>
<protein>
    <submittedName>
        <fullName evidence="8">Energy-coupling factor ABC transporter permease</fullName>
    </submittedName>
</protein>
<reference evidence="9" key="1">
    <citation type="journal article" date="2019" name="Int. J. Syst. Evol. Microbiol.">
        <title>The Global Catalogue of Microorganisms (GCM) 10K type strain sequencing project: providing services to taxonomists for standard genome sequencing and annotation.</title>
        <authorList>
            <consortium name="The Broad Institute Genomics Platform"/>
            <consortium name="The Broad Institute Genome Sequencing Center for Infectious Disease"/>
            <person name="Wu L."/>
            <person name="Ma J."/>
        </authorList>
    </citation>
    <scope>NUCLEOTIDE SEQUENCE [LARGE SCALE GENOMIC DNA]</scope>
    <source>
        <strain evidence="9">CCUG 39402</strain>
    </source>
</reference>
<keyword evidence="6 7" id="KW-0472">Membrane</keyword>
<evidence type="ECO:0000313" key="9">
    <source>
        <dbReference type="Proteomes" id="UP001596270"/>
    </source>
</evidence>
<feature type="transmembrane region" description="Helical" evidence="7">
    <location>
        <begin position="165"/>
        <end position="190"/>
    </location>
</feature>
<keyword evidence="3" id="KW-1003">Cell membrane</keyword>
<sequence length="214" mass="23397">MHIEPGLLAQSKLLFAAGAAAVVFVPYVPTLLKNPTLWLRTALASVFFSLFMQGFHMQAGPSELHFVGAMPIYLAFGFIPTLFAFGFGLLLQGTLFEPQDLVHLAVNTLSLTVPLIALHYTLGRKLKEVTITTLLKLDGAYYAGVVIMVGFWLTQTEVATSWSGWAVFASSYIPLVVAEPLFTFAVLWVLQRFVQTRVGAVCFAVQPKLKTGIA</sequence>
<evidence type="ECO:0000256" key="2">
    <source>
        <dbReference type="ARBA" id="ARBA00022448"/>
    </source>
</evidence>